<reference evidence="2 3" key="1">
    <citation type="submission" date="2018-11" db="EMBL/GenBank/DDBJ databases">
        <authorList>
            <person name="Wuyts S."/>
        </authorList>
    </citation>
    <scope>NUCLEOTIDE SEQUENCE [LARGE SCALE GENOMIC DNA]</scope>
    <source>
        <strain evidence="2">Lactobacillus mudanjiangensis AMBF249</strain>
    </source>
</reference>
<sequence>MRQPTTRQQWLIIIVFTILGVGCALLGRWGRALSTILMGLTLAALTSNSLRFCKARGFSQTNGMLLSLVVAASYILTILGSYGYFRG</sequence>
<name>A0A660E7T0_9LACO</name>
<keyword evidence="1" id="KW-1133">Transmembrane helix</keyword>
<dbReference type="AlphaFoldDB" id="A0A660E7T0"/>
<organism evidence="2 3">
    <name type="scientific">Lactiplantibacillus mudanjiangensis</name>
    <dbReference type="NCBI Taxonomy" id="1296538"/>
    <lineage>
        <taxon>Bacteria</taxon>
        <taxon>Bacillati</taxon>
        <taxon>Bacillota</taxon>
        <taxon>Bacilli</taxon>
        <taxon>Lactobacillales</taxon>
        <taxon>Lactobacillaceae</taxon>
        <taxon>Lactiplantibacillus</taxon>
    </lineage>
</organism>
<proteinExistence type="predicted"/>
<dbReference type="PROSITE" id="PS51257">
    <property type="entry name" value="PROKAR_LIPOPROTEIN"/>
    <property type="match status" value="1"/>
</dbReference>
<keyword evidence="3" id="KW-1185">Reference proteome</keyword>
<dbReference type="RefSeq" id="WP_225424749.1">
    <property type="nucleotide sequence ID" value="NZ_BJDY01000003.1"/>
</dbReference>
<protein>
    <submittedName>
        <fullName evidence="2">Uncharacterized protein</fullName>
    </submittedName>
</protein>
<dbReference type="EMBL" id="UYIG01000130">
    <property type="protein sequence ID" value="VDG29140.1"/>
    <property type="molecule type" value="Genomic_DNA"/>
</dbReference>
<feature type="transmembrane region" description="Helical" evidence="1">
    <location>
        <begin position="65"/>
        <end position="85"/>
    </location>
</feature>
<feature type="transmembrane region" description="Helical" evidence="1">
    <location>
        <begin position="33"/>
        <end position="53"/>
    </location>
</feature>
<gene>
    <name evidence="2" type="ORF">MUDAN_MDHGFNIF_00822</name>
</gene>
<keyword evidence="1" id="KW-0472">Membrane</keyword>
<evidence type="ECO:0000313" key="3">
    <source>
        <dbReference type="Proteomes" id="UP000289996"/>
    </source>
</evidence>
<evidence type="ECO:0000313" key="2">
    <source>
        <dbReference type="EMBL" id="VDG29140.1"/>
    </source>
</evidence>
<dbReference type="Proteomes" id="UP000289996">
    <property type="component" value="Unassembled WGS sequence"/>
</dbReference>
<keyword evidence="1" id="KW-0812">Transmembrane</keyword>
<feature type="transmembrane region" description="Helical" evidence="1">
    <location>
        <begin position="9"/>
        <end position="27"/>
    </location>
</feature>
<evidence type="ECO:0000256" key="1">
    <source>
        <dbReference type="SAM" id="Phobius"/>
    </source>
</evidence>
<accession>A0A660E7T0</accession>